<dbReference type="Gene3D" id="3.40.630.30">
    <property type="match status" value="1"/>
</dbReference>
<evidence type="ECO:0008006" key="4">
    <source>
        <dbReference type="Google" id="ProtNLM"/>
    </source>
</evidence>
<protein>
    <recommendedName>
        <fullName evidence="4">N-acetyltransferase domain-containing protein</fullName>
    </recommendedName>
</protein>
<feature type="compositionally biased region" description="Polar residues" evidence="1">
    <location>
        <begin position="39"/>
        <end position="48"/>
    </location>
</feature>
<keyword evidence="3" id="KW-1185">Reference proteome</keyword>
<evidence type="ECO:0000313" key="3">
    <source>
        <dbReference type="Proteomes" id="UP001265746"/>
    </source>
</evidence>
<dbReference type="Proteomes" id="UP001265746">
    <property type="component" value="Unassembled WGS sequence"/>
</dbReference>
<dbReference type="SUPFAM" id="SSF55729">
    <property type="entry name" value="Acyl-CoA N-acyltransferases (Nat)"/>
    <property type="match status" value="1"/>
</dbReference>
<evidence type="ECO:0000256" key="1">
    <source>
        <dbReference type="SAM" id="MobiDB-lite"/>
    </source>
</evidence>
<proteinExistence type="predicted"/>
<feature type="compositionally biased region" description="Basic and acidic residues" evidence="1">
    <location>
        <begin position="445"/>
        <end position="461"/>
    </location>
</feature>
<feature type="compositionally biased region" description="Polar residues" evidence="1">
    <location>
        <begin position="406"/>
        <end position="416"/>
    </location>
</feature>
<feature type="compositionally biased region" description="Low complexity" evidence="1">
    <location>
        <begin position="272"/>
        <end position="292"/>
    </location>
</feature>
<feature type="region of interest" description="Disordered" evidence="1">
    <location>
        <begin position="443"/>
        <end position="507"/>
    </location>
</feature>
<name>A0AAD9SEJ6_PHOAM</name>
<feature type="compositionally biased region" description="Basic and acidic residues" evidence="1">
    <location>
        <begin position="68"/>
        <end position="77"/>
    </location>
</feature>
<feature type="region of interest" description="Disordered" evidence="1">
    <location>
        <begin position="36"/>
        <end position="101"/>
    </location>
</feature>
<evidence type="ECO:0000313" key="2">
    <source>
        <dbReference type="EMBL" id="KAK2605188.1"/>
    </source>
</evidence>
<gene>
    <name evidence="2" type="ORF">N8I77_008043</name>
</gene>
<feature type="region of interest" description="Disordered" evidence="1">
    <location>
        <begin position="145"/>
        <end position="194"/>
    </location>
</feature>
<organism evidence="2 3">
    <name type="scientific">Phomopsis amygdali</name>
    <name type="common">Fusicoccum amygdali</name>
    <dbReference type="NCBI Taxonomy" id="1214568"/>
    <lineage>
        <taxon>Eukaryota</taxon>
        <taxon>Fungi</taxon>
        <taxon>Dikarya</taxon>
        <taxon>Ascomycota</taxon>
        <taxon>Pezizomycotina</taxon>
        <taxon>Sordariomycetes</taxon>
        <taxon>Sordariomycetidae</taxon>
        <taxon>Diaporthales</taxon>
        <taxon>Diaporthaceae</taxon>
        <taxon>Diaporthe</taxon>
    </lineage>
</organism>
<feature type="compositionally biased region" description="Basic and acidic residues" evidence="1">
    <location>
        <begin position="218"/>
        <end position="230"/>
    </location>
</feature>
<dbReference type="AlphaFoldDB" id="A0AAD9SEJ6"/>
<feature type="compositionally biased region" description="Polar residues" evidence="1">
    <location>
        <begin position="481"/>
        <end position="494"/>
    </location>
</feature>
<feature type="compositionally biased region" description="Polar residues" evidence="1">
    <location>
        <begin position="158"/>
        <end position="167"/>
    </location>
</feature>
<feature type="region of interest" description="Disordered" evidence="1">
    <location>
        <begin position="406"/>
        <end position="425"/>
    </location>
</feature>
<dbReference type="InterPro" id="IPR016181">
    <property type="entry name" value="Acyl_CoA_acyltransferase"/>
</dbReference>
<sequence>MVDTGSHAWGPPNAHQRAQAINSIDESTKLFQKYLDNTAPKSQKTSKSTHPHVQGGLPPHLLKQQESTGEHTPDRTPRTTGPNTPPSALASDSQPHERTWSSQNIAASQMASQVASQVTPAPSVQLPTWEQDLRDRHMVVFDRNVPSSSAGHYEPPSTVANVSSSSAGHREPLSSVASEQAISPPPTHQDSAQHAPFRRSLKYMHPALQKVVSQKMNLDAKRRSRVESPRDAWLAINPTAQDGRRAQAEKTTQQKYQTDHRDPKINKKMWQPSNPSNHDSHSLPSSSMSVKFDSSDNTDSLKPVLKDVRGSIADEMDIVIKGDGTGWVNKHAWKDYHSIPESDDDGSEDSFKKGWMPQYCSDWVESLRVTPPPLASFLDPEVETHWECDIDPQTGALVSPVDYPQTTVNSQDSSTPEELARRMSGTAEVKVIMEAEKLRKRMAHREKMEAKRSERHLDGKYKRVAIPPTQQDPPSDLGHSSLGTEQLPDQTTTAFGEPQRQDQREPRILCFLRPVERDDLPQILDIYNWEVEHGHQALDAQPLTLRDIQRMFSDCEATGTPFIVAVKGVAPKNSTSRRKESKPVRTRGPYKQSGQTSPHVDGTAAPLNQPSSVKILGFGLITLLTPGLAGHFHTSVGRFNGKVHFFVEHSSRRLGIGRCILHRLLRCCSKFMHNVDWYKWYNLNGSKACADAGYNMRDYARVFVEMASFKGDPDFNWCKGLLQEMNFLYVNTTDLTRKVNYGMKGGWFDNTVWQHDCSGPGDIREYN</sequence>
<feature type="region of interest" description="Disordered" evidence="1">
    <location>
        <begin position="571"/>
        <end position="606"/>
    </location>
</feature>
<dbReference type="EMBL" id="JAUJFL010000004">
    <property type="protein sequence ID" value="KAK2605188.1"/>
    <property type="molecule type" value="Genomic_DNA"/>
</dbReference>
<accession>A0AAD9SEJ6</accession>
<comment type="caution">
    <text evidence="2">The sequence shown here is derived from an EMBL/GenBank/DDBJ whole genome shotgun (WGS) entry which is preliminary data.</text>
</comment>
<feature type="region of interest" description="Disordered" evidence="1">
    <location>
        <begin position="213"/>
        <end position="301"/>
    </location>
</feature>
<reference evidence="2" key="1">
    <citation type="submission" date="2023-06" db="EMBL/GenBank/DDBJ databases">
        <authorList>
            <person name="Noh H."/>
        </authorList>
    </citation>
    <scope>NUCLEOTIDE SEQUENCE</scope>
    <source>
        <strain evidence="2">DUCC20226</strain>
    </source>
</reference>